<protein>
    <submittedName>
        <fullName evidence="2">Uncharacterized protein</fullName>
    </submittedName>
</protein>
<feature type="region of interest" description="Disordered" evidence="1">
    <location>
        <begin position="53"/>
        <end position="87"/>
    </location>
</feature>
<dbReference type="GeneID" id="20079600"/>
<dbReference type="RefSeq" id="XP_008864331.1">
    <property type="nucleotide sequence ID" value="XM_008866109.1"/>
</dbReference>
<feature type="region of interest" description="Disordered" evidence="1">
    <location>
        <begin position="302"/>
        <end position="364"/>
    </location>
</feature>
<feature type="region of interest" description="Disordered" evidence="1">
    <location>
        <begin position="1"/>
        <end position="24"/>
    </location>
</feature>
<sequence length="446" mass="48355">MEAATSDVRVEGAIHPGKSSSPMRRLHERKLLQHHVRQQQQMDGVHQPNQLYKASSAKTRHSSKVAPVSSPSSLHVHPVDTGDDNGGGATADECMTRTHGESVVQATLYKWAAVLDSTDRNDTQSENQADSLYEQFAETATELCLQTRTAIALDLVSEMMHAMLPSSSAIADAVLNTLFQAVYSSYDPDADWRDRSLHANRSTAPPVGLSAAAGPRSPNAMPLPTSSMPDVPSSHVSPSHASDAPLDVLDLAAMAQRWNDLVMTRHPNSESVVACVDMLPSDIQQDLAQVLASRWLPDAPSIRRQRQDTASTIRNNDGDSDDDAWGSQDEVDEVPSHVQTSWTSEGEADQVVEDGGGADGSDIDGTSDVMEILLDVYRLLLINNPRAQRQARHRLQSVLLPLVGQFDMRGSDLSELTGTGADDVLRRLVEQLVEDDPIALVDVGLT</sequence>
<feature type="compositionally biased region" description="Acidic residues" evidence="1">
    <location>
        <begin position="318"/>
        <end position="333"/>
    </location>
</feature>
<reference evidence="2" key="1">
    <citation type="submission" date="2013-12" db="EMBL/GenBank/DDBJ databases">
        <title>The Genome Sequence of Aphanomyces invadans NJM9701.</title>
        <authorList>
            <consortium name="The Broad Institute Genomics Platform"/>
            <person name="Russ C."/>
            <person name="Tyler B."/>
            <person name="van West P."/>
            <person name="Dieguez-Uribeondo J."/>
            <person name="Young S.K."/>
            <person name="Zeng Q."/>
            <person name="Gargeya S."/>
            <person name="Fitzgerald M."/>
            <person name="Abouelleil A."/>
            <person name="Alvarado L."/>
            <person name="Chapman S.B."/>
            <person name="Gainer-Dewar J."/>
            <person name="Goldberg J."/>
            <person name="Griggs A."/>
            <person name="Gujja S."/>
            <person name="Hansen M."/>
            <person name="Howarth C."/>
            <person name="Imamovic A."/>
            <person name="Ireland A."/>
            <person name="Larimer J."/>
            <person name="McCowan C."/>
            <person name="Murphy C."/>
            <person name="Pearson M."/>
            <person name="Poon T.W."/>
            <person name="Priest M."/>
            <person name="Roberts A."/>
            <person name="Saif S."/>
            <person name="Shea T."/>
            <person name="Sykes S."/>
            <person name="Wortman J."/>
            <person name="Nusbaum C."/>
            <person name="Birren B."/>
        </authorList>
    </citation>
    <scope>NUCLEOTIDE SEQUENCE [LARGE SCALE GENOMIC DNA]</scope>
    <source>
        <strain evidence="2">NJM9701</strain>
    </source>
</reference>
<gene>
    <name evidence="2" type="ORF">H310_02550</name>
</gene>
<feature type="region of interest" description="Disordered" evidence="1">
    <location>
        <begin position="201"/>
        <end position="242"/>
    </location>
</feature>
<proteinExistence type="predicted"/>
<evidence type="ECO:0000313" key="2">
    <source>
        <dbReference type="EMBL" id="ETW06256.1"/>
    </source>
</evidence>
<dbReference type="AlphaFoldDB" id="A0A024UII1"/>
<evidence type="ECO:0000256" key="1">
    <source>
        <dbReference type="SAM" id="MobiDB-lite"/>
    </source>
</evidence>
<feature type="compositionally biased region" description="Low complexity" evidence="1">
    <location>
        <begin position="64"/>
        <end position="76"/>
    </location>
</feature>
<organism evidence="2">
    <name type="scientific">Aphanomyces invadans</name>
    <dbReference type="NCBI Taxonomy" id="157072"/>
    <lineage>
        <taxon>Eukaryota</taxon>
        <taxon>Sar</taxon>
        <taxon>Stramenopiles</taxon>
        <taxon>Oomycota</taxon>
        <taxon>Saprolegniomycetes</taxon>
        <taxon>Saprolegniales</taxon>
        <taxon>Verrucalvaceae</taxon>
        <taxon>Aphanomyces</taxon>
    </lineage>
</organism>
<dbReference type="EMBL" id="KI913955">
    <property type="protein sequence ID" value="ETW06256.1"/>
    <property type="molecule type" value="Genomic_DNA"/>
</dbReference>
<dbReference type="OrthoDB" id="68990at2759"/>
<dbReference type="VEuPathDB" id="FungiDB:H310_02550"/>
<name>A0A024UII1_9STRA</name>
<feature type="compositionally biased region" description="Low complexity" evidence="1">
    <location>
        <begin position="226"/>
        <end position="242"/>
    </location>
</feature>
<accession>A0A024UII1</accession>